<name>A0A6C0H1E9_9ZZZZ</name>
<dbReference type="PANTHER" id="PTHR21445">
    <property type="entry name" value="ENDONUCLEASE IV ENDODEOXYRIBONUCLEASE IV"/>
    <property type="match status" value="1"/>
</dbReference>
<dbReference type="GO" id="GO:0006284">
    <property type="term" value="P:base-excision repair"/>
    <property type="evidence" value="ECO:0007669"/>
    <property type="project" value="TreeGrafter"/>
</dbReference>
<feature type="domain" description="Xylose isomerase-like TIM barrel" evidence="1">
    <location>
        <begin position="17"/>
        <end position="255"/>
    </location>
</feature>
<dbReference type="NCBIfam" id="TIGR00587">
    <property type="entry name" value="nfo"/>
    <property type="match status" value="1"/>
</dbReference>
<dbReference type="GO" id="GO:0003677">
    <property type="term" value="F:DNA binding"/>
    <property type="evidence" value="ECO:0007669"/>
    <property type="project" value="InterPro"/>
</dbReference>
<dbReference type="InterPro" id="IPR001719">
    <property type="entry name" value="AP_endonuc_2"/>
</dbReference>
<dbReference type="GO" id="GO:0008081">
    <property type="term" value="F:phosphoric diester hydrolase activity"/>
    <property type="evidence" value="ECO:0007669"/>
    <property type="project" value="TreeGrafter"/>
</dbReference>
<dbReference type="Gene3D" id="3.20.20.150">
    <property type="entry name" value="Divalent-metal-dependent TIM barrel enzymes"/>
    <property type="match status" value="1"/>
</dbReference>
<dbReference type="InterPro" id="IPR036237">
    <property type="entry name" value="Xyl_isomerase-like_sf"/>
</dbReference>
<dbReference type="PANTHER" id="PTHR21445:SF0">
    <property type="entry name" value="APURINIC-APYRIMIDINIC ENDONUCLEASE"/>
    <property type="match status" value="1"/>
</dbReference>
<dbReference type="SMART" id="SM00518">
    <property type="entry name" value="AP2Ec"/>
    <property type="match status" value="1"/>
</dbReference>
<sequence>MIGCHINGNLFDEIKNIKNQGGNLIQCFITDPIGKKTLKLSESEILKIKNYLQKYNMGLIIHAPYVLNFARDFNYDSWWIKTLLRELNYASLIGAKGSVIHFGKYLHLDKHVAISNMVNSLKYIIENMPKDIVIYLETSCGQGSELGFTIEEFSKIYNQFTEIEKQYIKICIDTCHIFVAGYDIRKSNGFDSFIEKFDKLIGIKYINLIHLNDSNKQLESHVDRHDLIGLGYIGIDGLKYIYKWANKKNINIIFETGGSFNKQLNLLL</sequence>
<dbReference type="EMBL" id="MN739843">
    <property type="protein sequence ID" value="QHT74237.1"/>
    <property type="molecule type" value="Genomic_DNA"/>
</dbReference>
<dbReference type="PROSITE" id="PS51432">
    <property type="entry name" value="AP_NUCLEASE_F2_4"/>
    <property type="match status" value="1"/>
</dbReference>
<dbReference type="CDD" id="cd00019">
    <property type="entry name" value="AP2Ec"/>
    <property type="match status" value="1"/>
</dbReference>
<protein>
    <recommendedName>
        <fullName evidence="1">Xylose isomerase-like TIM barrel domain-containing protein</fullName>
    </recommendedName>
</protein>
<organism evidence="2">
    <name type="scientific">viral metagenome</name>
    <dbReference type="NCBI Taxonomy" id="1070528"/>
    <lineage>
        <taxon>unclassified sequences</taxon>
        <taxon>metagenomes</taxon>
        <taxon>organismal metagenomes</taxon>
    </lineage>
</organism>
<dbReference type="SUPFAM" id="SSF51658">
    <property type="entry name" value="Xylose isomerase-like"/>
    <property type="match status" value="1"/>
</dbReference>
<evidence type="ECO:0000259" key="1">
    <source>
        <dbReference type="Pfam" id="PF01261"/>
    </source>
</evidence>
<accession>A0A6C0H1E9</accession>
<dbReference type="InterPro" id="IPR013022">
    <property type="entry name" value="Xyl_isomerase-like_TIM-brl"/>
</dbReference>
<dbReference type="AlphaFoldDB" id="A0A6C0H1E9"/>
<evidence type="ECO:0000313" key="2">
    <source>
        <dbReference type="EMBL" id="QHT74237.1"/>
    </source>
</evidence>
<reference evidence="2" key="1">
    <citation type="journal article" date="2020" name="Nature">
        <title>Giant virus diversity and host interactions through global metagenomics.</title>
        <authorList>
            <person name="Schulz F."/>
            <person name="Roux S."/>
            <person name="Paez-Espino D."/>
            <person name="Jungbluth S."/>
            <person name="Walsh D.A."/>
            <person name="Denef V.J."/>
            <person name="McMahon K.D."/>
            <person name="Konstantinidis K.T."/>
            <person name="Eloe-Fadrosh E.A."/>
            <person name="Kyrpides N.C."/>
            <person name="Woyke T."/>
        </authorList>
    </citation>
    <scope>NUCLEOTIDE SEQUENCE</scope>
    <source>
        <strain evidence="2">GVMAG-M-3300023179-4</strain>
    </source>
</reference>
<proteinExistence type="predicted"/>
<dbReference type="GO" id="GO:0008270">
    <property type="term" value="F:zinc ion binding"/>
    <property type="evidence" value="ECO:0007669"/>
    <property type="project" value="InterPro"/>
</dbReference>
<dbReference type="GO" id="GO:0003906">
    <property type="term" value="F:DNA-(apurinic or apyrimidinic site) endonuclease activity"/>
    <property type="evidence" value="ECO:0007669"/>
    <property type="project" value="TreeGrafter"/>
</dbReference>
<dbReference type="Pfam" id="PF01261">
    <property type="entry name" value="AP_endonuc_2"/>
    <property type="match status" value="1"/>
</dbReference>